<dbReference type="OrthoDB" id="9788539at2"/>
<comment type="similarity">
    <text evidence="1 5">Belongs to the metallo-dependent hydrolases superfamily. CpsB/CapC family.</text>
</comment>
<dbReference type="PANTHER" id="PTHR39181">
    <property type="entry name" value="TYROSINE-PROTEIN PHOSPHATASE YWQE"/>
    <property type="match status" value="1"/>
</dbReference>
<dbReference type="Gene3D" id="3.20.20.140">
    <property type="entry name" value="Metal-dependent hydrolases"/>
    <property type="match status" value="1"/>
</dbReference>
<name>A0A1H3TAZ9_9BACI</name>
<dbReference type="InterPro" id="IPR016667">
    <property type="entry name" value="Caps_polysacc_synth_CpsB/CapC"/>
</dbReference>
<evidence type="ECO:0000313" key="6">
    <source>
        <dbReference type="EMBL" id="SDZ46499.1"/>
    </source>
</evidence>
<dbReference type="PANTHER" id="PTHR39181:SF1">
    <property type="entry name" value="TYROSINE-PROTEIN PHOSPHATASE YWQE"/>
    <property type="match status" value="1"/>
</dbReference>
<dbReference type="Pfam" id="PF19567">
    <property type="entry name" value="CpsB_CapC"/>
    <property type="match status" value="1"/>
</dbReference>
<gene>
    <name evidence="6" type="ORF">SAMN05421736_113112</name>
</gene>
<organism evidence="6 7">
    <name type="scientific">Evansella caseinilytica</name>
    <dbReference type="NCBI Taxonomy" id="1503961"/>
    <lineage>
        <taxon>Bacteria</taxon>
        <taxon>Bacillati</taxon>
        <taxon>Bacillota</taxon>
        <taxon>Bacilli</taxon>
        <taxon>Bacillales</taxon>
        <taxon>Bacillaceae</taxon>
        <taxon>Evansella</taxon>
    </lineage>
</organism>
<reference evidence="7" key="1">
    <citation type="submission" date="2016-10" db="EMBL/GenBank/DDBJ databases">
        <authorList>
            <person name="Varghese N."/>
            <person name="Submissions S."/>
        </authorList>
    </citation>
    <scope>NUCLEOTIDE SEQUENCE [LARGE SCALE GENOMIC DNA]</scope>
    <source>
        <strain evidence="7">SP</strain>
    </source>
</reference>
<sequence>MIDLHCHLLPEVDDGAQTMTDMLAMVEKAKEDGITAIVATPHHNNGHYQNIKANIIDCVEKVNDYLTENNVDFTVLPGQECRITGELLTEYEQDEILTLNHSKYLFIELPSSNVPKYTSKLLYDLQLNGLIPVIVHPERNRELMEHPDKLYRLVEQGALTQITAASVIGLFGKKIKSFTDEIIDANLSHFIASDAHNVTNRSFHLRAAYDRIQQEFSEELVYFYSENAEYVIRDEYIMKEHPERIRRRKKFFGIF</sequence>
<dbReference type="AlphaFoldDB" id="A0A1H3TAZ9"/>
<dbReference type="EC" id="3.1.3.48" evidence="5"/>
<dbReference type="GO" id="GO:0030145">
    <property type="term" value="F:manganese ion binding"/>
    <property type="evidence" value="ECO:0007669"/>
    <property type="project" value="UniProtKB-UniRule"/>
</dbReference>
<evidence type="ECO:0000256" key="5">
    <source>
        <dbReference type="PIRNR" id="PIRNR016557"/>
    </source>
</evidence>
<evidence type="ECO:0000256" key="1">
    <source>
        <dbReference type="ARBA" id="ARBA00005750"/>
    </source>
</evidence>
<dbReference type="EMBL" id="FNPI01000013">
    <property type="protein sequence ID" value="SDZ46499.1"/>
    <property type="molecule type" value="Genomic_DNA"/>
</dbReference>
<dbReference type="InterPro" id="IPR016195">
    <property type="entry name" value="Pol/histidinol_Pase-like"/>
</dbReference>
<evidence type="ECO:0000256" key="4">
    <source>
        <dbReference type="ARBA" id="ARBA00051722"/>
    </source>
</evidence>
<evidence type="ECO:0000256" key="2">
    <source>
        <dbReference type="ARBA" id="ARBA00022801"/>
    </source>
</evidence>
<dbReference type="GO" id="GO:0004725">
    <property type="term" value="F:protein tyrosine phosphatase activity"/>
    <property type="evidence" value="ECO:0007669"/>
    <property type="project" value="UniProtKB-UniRule"/>
</dbReference>
<keyword evidence="2 5" id="KW-0378">Hydrolase</keyword>
<accession>A0A1H3TAZ9</accession>
<dbReference type="STRING" id="1503961.SAMN05421736_113112"/>
<dbReference type="SUPFAM" id="SSF89550">
    <property type="entry name" value="PHP domain-like"/>
    <property type="match status" value="1"/>
</dbReference>
<keyword evidence="3 5" id="KW-0904">Protein phosphatase</keyword>
<keyword evidence="7" id="KW-1185">Reference proteome</keyword>
<proteinExistence type="inferred from homology"/>
<evidence type="ECO:0000313" key="7">
    <source>
        <dbReference type="Proteomes" id="UP000198935"/>
    </source>
</evidence>
<comment type="catalytic activity">
    <reaction evidence="4 5">
        <text>O-phospho-L-tyrosyl-[protein] + H2O = L-tyrosyl-[protein] + phosphate</text>
        <dbReference type="Rhea" id="RHEA:10684"/>
        <dbReference type="Rhea" id="RHEA-COMP:10136"/>
        <dbReference type="Rhea" id="RHEA-COMP:20101"/>
        <dbReference type="ChEBI" id="CHEBI:15377"/>
        <dbReference type="ChEBI" id="CHEBI:43474"/>
        <dbReference type="ChEBI" id="CHEBI:46858"/>
        <dbReference type="ChEBI" id="CHEBI:61978"/>
        <dbReference type="EC" id="3.1.3.48"/>
    </reaction>
</comment>
<evidence type="ECO:0000256" key="3">
    <source>
        <dbReference type="ARBA" id="ARBA00022912"/>
    </source>
</evidence>
<protein>
    <recommendedName>
        <fullName evidence="5">Tyrosine-protein phosphatase</fullName>
        <ecNumber evidence="5">3.1.3.48</ecNumber>
    </recommendedName>
</protein>
<dbReference type="Proteomes" id="UP000198935">
    <property type="component" value="Unassembled WGS sequence"/>
</dbReference>
<dbReference type="PIRSF" id="PIRSF016557">
    <property type="entry name" value="Caps_synth_CpsB"/>
    <property type="match status" value="1"/>
</dbReference>